<dbReference type="EMBL" id="LDPH01000023">
    <property type="protein sequence ID" value="KLV23855.1"/>
    <property type="molecule type" value="Genomic_DNA"/>
</dbReference>
<dbReference type="RefSeq" id="WP_047943752.1">
    <property type="nucleotide sequence ID" value="NZ_JBANBP010000250.1"/>
</dbReference>
<evidence type="ECO:0000259" key="2">
    <source>
        <dbReference type="Pfam" id="PF11738"/>
    </source>
</evidence>
<proteinExistence type="predicted"/>
<dbReference type="InterPro" id="IPR037126">
    <property type="entry name" value="PdaC/RsiV-like_sf"/>
</dbReference>
<feature type="domain" description="DUF3298" evidence="2">
    <location>
        <begin position="189"/>
        <end position="268"/>
    </location>
</feature>
<feature type="transmembrane region" description="Helical" evidence="1">
    <location>
        <begin position="42"/>
        <end position="63"/>
    </location>
</feature>
<accession>A0A0J1L4L3</accession>
<protein>
    <submittedName>
        <fullName evidence="3">Anti-sigma factor</fullName>
    </submittedName>
</protein>
<name>A0A0J1L4L3_NIACI</name>
<dbReference type="Gene3D" id="3.90.640.20">
    <property type="entry name" value="Heat-shock cognate protein, ATPase"/>
    <property type="match status" value="1"/>
</dbReference>
<evidence type="ECO:0000256" key="1">
    <source>
        <dbReference type="SAM" id="Phobius"/>
    </source>
</evidence>
<dbReference type="OrthoDB" id="4990at2"/>
<organism evidence="3 4">
    <name type="scientific">Niallia circulans</name>
    <name type="common">Bacillus circulans</name>
    <dbReference type="NCBI Taxonomy" id="1397"/>
    <lineage>
        <taxon>Bacteria</taxon>
        <taxon>Bacillati</taxon>
        <taxon>Bacillota</taxon>
        <taxon>Bacilli</taxon>
        <taxon>Bacillales</taxon>
        <taxon>Bacillaceae</taxon>
        <taxon>Niallia</taxon>
    </lineage>
</organism>
<keyword evidence="4" id="KW-1185">Reference proteome</keyword>
<dbReference type="InterPro" id="IPR021729">
    <property type="entry name" value="DUF3298"/>
</dbReference>
<dbReference type="Proteomes" id="UP000036045">
    <property type="component" value="Unassembled WGS sequence"/>
</dbReference>
<evidence type="ECO:0000313" key="4">
    <source>
        <dbReference type="Proteomes" id="UP000036045"/>
    </source>
</evidence>
<keyword evidence="1" id="KW-0812">Transmembrane</keyword>
<comment type="caution">
    <text evidence="3">The sequence shown here is derived from an EMBL/GenBank/DDBJ whole genome shotgun (WGS) entry which is preliminary data.</text>
</comment>
<evidence type="ECO:0000313" key="3">
    <source>
        <dbReference type="EMBL" id="KLV23855.1"/>
    </source>
</evidence>
<keyword evidence="1" id="KW-0472">Membrane</keyword>
<dbReference type="AlphaFoldDB" id="A0A0J1L4L3"/>
<reference evidence="3 4" key="1">
    <citation type="submission" date="2015-05" db="EMBL/GenBank/DDBJ databases">
        <title>Whole genome sequence and identification of bacterial endophytes from Costus igneus.</title>
        <authorList>
            <person name="Lee Y.P."/>
            <person name="Gan H.M."/>
            <person name="Eng W."/>
            <person name="Wheatley M.S."/>
            <person name="Caraballo A."/>
            <person name="Polter S."/>
            <person name="Savka M.A."/>
            <person name="Hudson A.O."/>
        </authorList>
    </citation>
    <scope>NUCLEOTIDE SEQUENCE [LARGE SCALE GENOMIC DNA]</scope>
    <source>
        <strain evidence="3 4">RIT379</strain>
    </source>
</reference>
<keyword evidence="1" id="KW-1133">Transmembrane helix</keyword>
<sequence>MDRKLEKMKKDYLNIPIPNELEKQTHKSIKRYRTLRSVSKNAIFLAASILLFITTVNISPAAASTLSDIPFLNKVIKVVTITEWKETKENNQLDIKTPEVTGLKNKTLSQTLNQQYVQESKELYSKFQQETANENGNYSLESGYIVKTDDDLLLSLGRYTVETKASAAESIHYDTIDKQNELLITLPSLFKDDSYIDAISSYILHEMNKQMKADTGSYFIKNDTDPEGFDKIDPHQNFYINKQHKLVICFNEYEVAPGYMGTVEFLVPSEVIKDYLVSDLYIR</sequence>
<dbReference type="Pfam" id="PF11738">
    <property type="entry name" value="DUF3298"/>
    <property type="match status" value="1"/>
</dbReference>
<dbReference type="Gene3D" id="3.30.565.40">
    <property type="entry name" value="Fervidobacterium nodosum Rt17-B1 like"/>
    <property type="match status" value="1"/>
</dbReference>
<gene>
    <name evidence="3" type="ORF">ABW02_18605</name>
</gene>
<dbReference type="PATRIC" id="fig|1397.4.peg.2436"/>